<dbReference type="PANTHER" id="PTHR22014:SF2">
    <property type="entry name" value="RNA-BINDING PROTEIN 33"/>
    <property type="match status" value="1"/>
</dbReference>
<reference evidence="4 5" key="1">
    <citation type="journal article" date="2024" name="Insects">
        <title>An Improved Chromosome-Level Genome Assembly of the Firefly Pyrocoelia pectoralis.</title>
        <authorList>
            <person name="Fu X."/>
            <person name="Meyer-Rochow V.B."/>
            <person name="Ballantyne L."/>
            <person name="Zhu X."/>
        </authorList>
    </citation>
    <scope>NUCLEOTIDE SEQUENCE [LARGE SCALE GENOMIC DNA]</scope>
    <source>
        <strain evidence="4">XCY_ONT2</strain>
    </source>
</reference>
<dbReference type="CDD" id="cd00590">
    <property type="entry name" value="RRM_SF"/>
    <property type="match status" value="1"/>
</dbReference>
<comment type="caution">
    <text evidence="4">The sequence shown here is derived from an EMBL/GenBank/DDBJ whole genome shotgun (WGS) entry which is preliminary data.</text>
</comment>
<feature type="region of interest" description="Disordered" evidence="2">
    <location>
        <begin position="65"/>
        <end position="156"/>
    </location>
</feature>
<evidence type="ECO:0000313" key="4">
    <source>
        <dbReference type="EMBL" id="KAK5646035.1"/>
    </source>
</evidence>
<protein>
    <recommendedName>
        <fullName evidence="3">RRM domain-containing protein</fullName>
    </recommendedName>
</protein>
<dbReference type="PANTHER" id="PTHR22014">
    <property type="entry name" value="RNA-BINDING PROTEIN 33"/>
    <property type="match status" value="1"/>
</dbReference>
<organism evidence="4 5">
    <name type="scientific">Pyrocoelia pectoralis</name>
    <dbReference type="NCBI Taxonomy" id="417401"/>
    <lineage>
        <taxon>Eukaryota</taxon>
        <taxon>Metazoa</taxon>
        <taxon>Ecdysozoa</taxon>
        <taxon>Arthropoda</taxon>
        <taxon>Hexapoda</taxon>
        <taxon>Insecta</taxon>
        <taxon>Pterygota</taxon>
        <taxon>Neoptera</taxon>
        <taxon>Endopterygota</taxon>
        <taxon>Coleoptera</taxon>
        <taxon>Polyphaga</taxon>
        <taxon>Elateriformia</taxon>
        <taxon>Elateroidea</taxon>
        <taxon>Lampyridae</taxon>
        <taxon>Lampyrinae</taxon>
        <taxon>Pyrocoelia</taxon>
    </lineage>
</organism>
<dbReference type="GO" id="GO:0003723">
    <property type="term" value="F:RNA binding"/>
    <property type="evidence" value="ECO:0007669"/>
    <property type="project" value="UniProtKB-KW"/>
</dbReference>
<dbReference type="EMBL" id="JAVRBK010000003">
    <property type="protein sequence ID" value="KAK5646035.1"/>
    <property type="molecule type" value="Genomic_DNA"/>
</dbReference>
<feature type="domain" description="RRM" evidence="3">
    <location>
        <begin position="565"/>
        <end position="632"/>
    </location>
</feature>
<evidence type="ECO:0000256" key="2">
    <source>
        <dbReference type="SAM" id="MobiDB-lite"/>
    </source>
</evidence>
<evidence type="ECO:0000256" key="1">
    <source>
        <dbReference type="ARBA" id="ARBA00022884"/>
    </source>
</evidence>
<feature type="compositionally biased region" description="Low complexity" evidence="2">
    <location>
        <begin position="75"/>
        <end position="87"/>
    </location>
</feature>
<proteinExistence type="predicted"/>
<evidence type="ECO:0000259" key="3">
    <source>
        <dbReference type="SMART" id="SM00360"/>
    </source>
</evidence>
<dbReference type="SMART" id="SM00360">
    <property type="entry name" value="RRM"/>
    <property type="match status" value="1"/>
</dbReference>
<dbReference type="InterPro" id="IPR035979">
    <property type="entry name" value="RBD_domain_sf"/>
</dbReference>
<dbReference type="InterPro" id="IPR039878">
    <property type="entry name" value="RBM33"/>
</dbReference>
<dbReference type="Gene3D" id="3.30.70.330">
    <property type="match status" value="1"/>
</dbReference>
<gene>
    <name evidence="4" type="ORF">RI129_004499</name>
</gene>
<dbReference type="Proteomes" id="UP001329430">
    <property type="component" value="Chromosome 3"/>
</dbReference>
<dbReference type="SUPFAM" id="SSF54928">
    <property type="entry name" value="RNA-binding domain, RBD"/>
    <property type="match status" value="1"/>
</dbReference>
<evidence type="ECO:0000313" key="5">
    <source>
        <dbReference type="Proteomes" id="UP001329430"/>
    </source>
</evidence>
<feature type="region of interest" description="Disordered" evidence="2">
    <location>
        <begin position="378"/>
        <end position="428"/>
    </location>
</feature>
<sequence length="637" mass="72887">MTDTDSDALLLDKIGGKYGDDSDYEDIGNADEDALLADDDVLDQEPEDPDTLDLEAQDVELEDLEDKHVAASQPVTSTTVSDSDLSLINTSEAENREREDRFKSERQIASSKSHNIPDSLDNVQIVSSIPTSRNGKRGMGSFKNRGRGGNYSHRNNTQNQTVLINPHFKGHVKINNNARLAWDARQKINANNHQQVGRIMPFSQNRNQNVFQPWIHNNRPSSLSSNAPHFQQPPPLLPVYQPPIQQPQGPAWNQYQPNSFNEGPQQGGMTNNQIMVMPPAPQNMYGNQHNMQQSQFNQPPPLFGAPPYTPPPLYQNPIQNPGYCNNQFIPPPNQFRQVEPVYPSFPPMQQNQYVQDARNSQYNQMNEFNNNRVIRAKTFSHLSKNNKRKTENPEARKKKRNLPSTNLHEVHTIETPDTTMKEEKVEEEEDEYTRQYRLNIEEQKRKREKIFKLKEERRLKAIHDSESSNLKEEMEKMATPSVQQNQLSFNQQQSNLKEVRLVPKTTNIPIRIQQTITRPQAFSNNINTNAIPNNDDSNYDKQHLASFLSNRRILTKDQSLIDTSIVVISNLSAGTTDVRLRKMCQGIGDIKKLQMSPKERQATIQFNSVASAHAFFKKYQRTMLDLSMIQVTLKPIS</sequence>
<dbReference type="AlphaFoldDB" id="A0AAN7VCZ8"/>
<keyword evidence="5" id="KW-1185">Reference proteome</keyword>
<accession>A0AAN7VCZ8</accession>
<dbReference type="Pfam" id="PF00076">
    <property type="entry name" value="RRM_1"/>
    <property type="match status" value="1"/>
</dbReference>
<keyword evidence="1" id="KW-0694">RNA-binding</keyword>
<feature type="compositionally biased region" description="Basic and acidic residues" evidence="2">
    <location>
        <begin position="93"/>
        <end position="106"/>
    </location>
</feature>
<feature type="compositionally biased region" description="Polar residues" evidence="2">
    <location>
        <begin position="107"/>
        <end position="133"/>
    </location>
</feature>
<dbReference type="InterPro" id="IPR000504">
    <property type="entry name" value="RRM_dom"/>
</dbReference>
<feature type="compositionally biased region" description="Basic and acidic residues" evidence="2">
    <location>
        <begin position="408"/>
        <end position="424"/>
    </location>
</feature>
<dbReference type="InterPro" id="IPR012677">
    <property type="entry name" value="Nucleotide-bd_a/b_plait_sf"/>
</dbReference>
<name>A0AAN7VCZ8_9COLE</name>